<sequence length="277" mass="30158">MGRIRLRPGTARRNTSPVDPRPPIIDPDVAPRDAIHVALTWLAEIYEGATVIRSKQALRWTRGTAQLELHFQSSTYSRREIGAWAHLRVQVLDPGFGRWRARNPNLTWRTGPLVHSSGTLPPSVVLYGDGAGSRRLDDLPAFIGTDVLPLLETFASPARLASDYDLGAMSVFSCIEWSAYKDDIDAARLLLTRHVDGAHPALRARLDQARAAGLPAPGTPIANDIDWWGPTLERLGILAPGEPLPGTAGPDVAIRNESSRIAAILSEFGHVVDVQAD</sequence>
<keyword evidence="3" id="KW-1185">Reference proteome</keyword>
<evidence type="ECO:0000313" key="3">
    <source>
        <dbReference type="Proteomes" id="UP001500571"/>
    </source>
</evidence>
<reference evidence="3" key="1">
    <citation type="journal article" date="2019" name="Int. J. Syst. Evol. Microbiol.">
        <title>The Global Catalogue of Microorganisms (GCM) 10K type strain sequencing project: providing services to taxonomists for standard genome sequencing and annotation.</title>
        <authorList>
            <consortium name="The Broad Institute Genomics Platform"/>
            <consortium name="The Broad Institute Genome Sequencing Center for Infectious Disease"/>
            <person name="Wu L."/>
            <person name="Ma J."/>
        </authorList>
    </citation>
    <scope>NUCLEOTIDE SEQUENCE [LARGE SCALE GENOMIC DNA]</scope>
    <source>
        <strain evidence="3">JCM 15309</strain>
    </source>
</reference>
<dbReference type="Proteomes" id="UP001500571">
    <property type="component" value="Unassembled WGS sequence"/>
</dbReference>
<proteinExistence type="predicted"/>
<evidence type="ECO:0008006" key="4">
    <source>
        <dbReference type="Google" id="ProtNLM"/>
    </source>
</evidence>
<accession>A0ABP5BTM1</accession>
<comment type="caution">
    <text evidence="2">The sequence shown here is derived from an EMBL/GenBank/DDBJ whole genome shotgun (WGS) entry which is preliminary data.</text>
</comment>
<dbReference type="EMBL" id="BAAAPB010000001">
    <property type="protein sequence ID" value="GAA1949987.1"/>
    <property type="molecule type" value="Genomic_DNA"/>
</dbReference>
<protein>
    <recommendedName>
        <fullName evidence="4">DUF4304 domain-containing protein</fullName>
    </recommendedName>
</protein>
<feature type="region of interest" description="Disordered" evidence="1">
    <location>
        <begin position="1"/>
        <end position="25"/>
    </location>
</feature>
<evidence type="ECO:0000256" key="1">
    <source>
        <dbReference type="SAM" id="MobiDB-lite"/>
    </source>
</evidence>
<gene>
    <name evidence="2" type="ORF">GCM10009798_06530</name>
</gene>
<evidence type="ECO:0000313" key="2">
    <source>
        <dbReference type="EMBL" id="GAA1949987.1"/>
    </source>
</evidence>
<organism evidence="2 3">
    <name type="scientific">Nocardioides panacihumi</name>
    <dbReference type="NCBI Taxonomy" id="400774"/>
    <lineage>
        <taxon>Bacteria</taxon>
        <taxon>Bacillati</taxon>
        <taxon>Actinomycetota</taxon>
        <taxon>Actinomycetes</taxon>
        <taxon>Propionibacteriales</taxon>
        <taxon>Nocardioidaceae</taxon>
        <taxon>Nocardioides</taxon>
    </lineage>
</organism>
<name>A0ABP5BTM1_9ACTN</name>